<feature type="coiled-coil region" evidence="1">
    <location>
        <begin position="73"/>
        <end position="107"/>
    </location>
</feature>
<evidence type="ECO:0000313" key="5">
    <source>
        <dbReference type="Proteomes" id="UP000251800"/>
    </source>
</evidence>
<dbReference type="RefSeq" id="WP_109719760.1">
    <property type="nucleotide sequence ID" value="NZ_QEQK01000005.1"/>
</dbReference>
<dbReference type="OrthoDB" id="9805070at2"/>
<dbReference type="InterPro" id="IPR011055">
    <property type="entry name" value="Dup_hybrid_motif"/>
</dbReference>
<dbReference type="Gene3D" id="2.70.70.10">
    <property type="entry name" value="Glucose Permease (Domain IIA)"/>
    <property type="match status" value="1"/>
</dbReference>
<dbReference type="InterPro" id="IPR050570">
    <property type="entry name" value="Cell_wall_metabolism_enzyme"/>
</dbReference>
<dbReference type="PANTHER" id="PTHR21666:SF291">
    <property type="entry name" value="STAGE II SPORULATION PROTEIN Q"/>
    <property type="match status" value="1"/>
</dbReference>
<dbReference type="FunFam" id="2.70.70.10:FF:000006">
    <property type="entry name" value="M23 family peptidase"/>
    <property type="match status" value="1"/>
</dbReference>
<sequence>MELIVIDNKLGRSRRWQFDPRSPWLAAALCATVTLFIAAGVGIGRLTAPVATTQANLPAEVTAEWQAAIDANRQQVAEARQHLQENAQALARKVAMLQADMMRLNAAGQRLVEVADLDEGEFAFDIAPAVGGPEVEVEGELPGLGDVSSTLGELDRQIAAREREMRVLEDLILASRLQSEAHPEGRPILSGWISSLFGVRTDPFTGRRAHHYGMDFAGREGSEVVAVASGVVTWSGRRSGYGLLVEINHGNGYVTRYGHNKVNEVKVGDRVAKGDVIGRMGNTGRSTGPHVHFEVLRNGKVVNPARYIQAQS</sequence>
<dbReference type="Proteomes" id="UP000251800">
    <property type="component" value="Unassembled WGS sequence"/>
</dbReference>
<dbReference type="CDD" id="cd12797">
    <property type="entry name" value="M23_peptidase"/>
    <property type="match status" value="1"/>
</dbReference>
<evidence type="ECO:0000259" key="3">
    <source>
        <dbReference type="Pfam" id="PF01551"/>
    </source>
</evidence>
<keyword evidence="2" id="KW-0472">Membrane</keyword>
<evidence type="ECO:0000313" key="4">
    <source>
        <dbReference type="EMBL" id="PWN56566.1"/>
    </source>
</evidence>
<gene>
    <name evidence="4" type="ORF">DEH80_07005</name>
</gene>
<dbReference type="EMBL" id="QEQK01000005">
    <property type="protein sequence ID" value="PWN56566.1"/>
    <property type="molecule type" value="Genomic_DNA"/>
</dbReference>
<protein>
    <recommendedName>
        <fullName evidence="3">M23ase beta-sheet core domain-containing protein</fullName>
    </recommendedName>
</protein>
<evidence type="ECO:0000256" key="2">
    <source>
        <dbReference type="SAM" id="Phobius"/>
    </source>
</evidence>
<proteinExistence type="predicted"/>
<dbReference type="PANTHER" id="PTHR21666">
    <property type="entry name" value="PEPTIDASE-RELATED"/>
    <property type="match status" value="1"/>
</dbReference>
<keyword evidence="2" id="KW-1133">Transmembrane helix</keyword>
<accession>A0A363UMB1</accession>
<comment type="caution">
    <text evidence="4">The sequence shown here is derived from an EMBL/GenBank/DDBJ whole genome shotgun (WGS) entry which is preliminary data.</text>
</comment>
<feature type="domain" description="M23ase beta-sheet core" evidence="3">
    <location>
        <begin position="210"/>
        <end position="304"/>
    </location>
</feature>
<keyword evidence="1" id="KW-0175">Coiled coil</keyword>
<dbReference type="Pfam" id="PF01551">
    <property type="entry name" value="Peptidase_M23"/>
    <property type="match status" value="1"/>
</dbReference>
<reference evidence="4 5" key="1">
    <citation type="submission" date="2018-05" db="EMBL/GenBank/DDBJ databases">
        <title>Abyssibacter profundi OUC007T gen. nov., sp. nov, a marine bacterium isolated from seawater of the Mariana Trench.</title>
        <authorList>
            <person name="Zhou S."/>
        </authorList>
    </citation>
    <scope>NUCLEOTIDE SEQUENCE [LARGE SCALE GENOMIC DNA]</scope>
    <source>
        <strain evidence="4 5">OUC007</strain>
    </source>
</reference>
<feature type="transmembrane region" description="Helical" evidence="2">
    <location>
        <begin position="24"/>
        <end position="44"/>
    </location>
</feature>
<evidence type="ECO:0000256" key="1">
    <source>
        <dbReference type="SAM" id="Coils"/>
    </source>
</evidence>
<keyword evidence="5" id="KW-1185">Reference proteome</keyword>
<dbReference type="SUPFAM" id="SSF51261">
    <property type="entry name" value="Duplicated hybrid motif"/>
    <property type="match status" value="1"/>
</dbReference>
<dbReference type="InterPro" id="IPR016047">
    <property type="entry name" value="M23ase_b-sheet_dom"/>
</dbReference>
<keyword evidence="2" id="KW-0812">Transmembrane</keyword>
<organism evidence="4 5">
    <name type="scientific">Abyssibacter profundi</name>
    <dbReference type="NCBI Taxonomy" id="2182787"/>
    <lineage>
        <taxon>Bacteria</taxon>
        <taxon>Pseudomonadati</taxon>
        <taxon>Pseudomonadota</taxon>
        <taxon>Gammaproteobacteria</taxon>
        <taxon>Chromatiales</taxon>
        <taxon>Oceanococcaceae</taxon>
        <taxon>Abyssibacter</taxon>
    </lineage>
</organism>
<dbReference type="AlphaFoldDB" id="A0A363UMB1"/>
<dbReference type="GO" id="GO:0004222">
    <property type="term" value="F:metalloendopeptidase activity"/>
    <property type="evidence" value="ECO:0007669"/>
    <property type="project" value="TreeGrafter"/>
</dbReference>
<name>A0A363UMB1_9GAMM</name>